<evidence type="ECO:0000256" key="4">
    <source>
        <dbReference type="PROSITE-ProRule" id="PRU00335"/>
    </source>
</evidence>
<keyword evidence="1" id="KW-0805">Transcription regulation</keyword>
<evidence type="ECO:0000256" key="1">
    <source>
        <dbReference type="ARBA" id="ARBA00023015"/>
    </source>
</evidence>
<dbReference type="OrthoDB" id="9810023at2"/>
<evidence type="ECO:0000313" key="6">
    <source>
        <dbReference type="EMBL" id="KSU83239.1"/>
    </source>
</evidence>
<keyword evidence="7" id="KW-1185">Reference proteome</keyword>
<feature type="DNA-binding region" description="H-T-H motif" evidence="4">
    <location>
        <begin position="29"/>
        <end position="48"/>
    </location>
</feature>
<evidence type="ECO:0000259" key="5">
    <source>
        <dbReference type="PROSITE" id="PS50977"/>
    </source>
</evidence>
<dbReference type="InterPro" id="IPR001647">
    <property type="entry name" value="HTH_TetR"/>
</dbReference>
<dbReference type="SUPFAM" id="SSF48498">
    <property type="entry name" value="Tetracyclin repressor-like, C-terminal domain"/>
    <property type="match status" value="1"/>
</dbReference>
<dbReference type="InterPro" id="IPR054156">
    <property type="entry name" value="YxaF_TetR_C"/>
</dbReference>
<dbReference type="PANTHER" id="PTHR47506:SF3">
    <property type="entry name" value="HTH-TYPE TRANSCRIPTIONAL REGULATOR LMRA"/>
    <property type="match status" value="1"/>
</dbReference>
<dbReference type="Pfam" id="PF00440">
    <property type="entry name" value="TetR_N"/>
    <property type="match status" value="1"/>
</dbReference>
<feature type="domain" description="HTH tetR-type" evidence="5">
    <location>
        <begin position="6"/>
        <end position="66"/>
    </location>
</feature>
<name>A0A0V8J7T1_9BACL</name>
<gene>
    <name evidence="6" type="ORF">AS030_11700</name>
</gene>
<dbReference type="InterPro" id="IPR036271">
    <property type="entry name" value="Tet_transcr_reg_TetR-rel_C_sf"/>
</dbReference>
<dbReference type="PRINTS" id="PR00455">
    <property type="entry name" value="HTHTETR"/>
</dbReference>
<proteinExistence type="predicted"/>
<dbReference type="InterPro" id="IPR009057">
    <property type="entry name" value="Homeodomain-like_sf"/>
</dbReference>
<dbReference type="RefSeq" id="WP_061972035.1">
    <property type="nucleotide sequence ID" value="NZ_FMAV01000002.1"/>
</dbReference>
<organism evidence="6 7">
    <name type="scientific">Fictibacillus enclensis</name>
    <dbReference type="NCBI Taxonomy" id="1017270"/>
    <lineage>
        <taxon>Bacteria</taxon>
        <taxon>Bacillati</taxon>
        <taxon>Bacillota</taxon>
        <taxon>Bacilli</taxon>
        <taxon>Bacillales</taxon>
        <taxon>Fictibacillaceae</taxon>
        <taxon>Fictibacillus</taxon>
    </lineage>
</organism>
<dbReference type="Proteomes" id="UP000054099">
    <property type="component" value="Unassembled WGS sequence"/>
</dbReference>
<evidence type="ECO:0000256" key="2">
    <source>
        <dbReference type="ARBA" id="ARBA00023125"/>
    </source>
</evidence>
<sequence>MANKKESTRNCILGTASRLFQCQGYHGTGLKQIIEESGAPKGSIYYHFPDGKEEIALEAIELMKQHVLQAAKMDLSGKGSAVEGFVHHIEKVSFLFDSEQKTTGLPIGLIASETAESNPKLREACNSAFSNWQSLYAEVLVGFGFNENKAADLGVTINALIEGGCILSMTNGSGEPLRSIAKQIPFLLMNEE</sequence>
<evidence type="ECO:0000256" key="3">
    <source>
        <dbReference type="ARBA" id="ARBA00023163"/>
    </source>
</evidence>
<protein>
    <submittedName>
        <fullName evidence="6">TetR family transcriptional regulator</fullName>
    </submittedName>
</protein>
<comment type="caution">
    <text evidence="6">The sequence shown here is derived from an EMBL/GenBank/DDBJ whole genome shotgun (WGS) entry which is preliminary data.</text>
</comment>
<keyword evidence="2 4" id="KW-0238">DNA-binding</keyword>
<dbReference type="EMBL" id="LNQN01000002">
    <property type="protein sequence ID" value="KSU83239.1"/>
    <property type="molecule type" value="Genomic_DNA"/>
</dbReference>
<dbReference type="SUPFAM" id="SSF46689">
    <property type="entry name" value="Homeodomain-like"/>
    <property type="match status" value="1"/>
</dbReference>
<accession>A0A0V8J7T1</accession>
<dbReference type="AlphaFoldDB" id="A0A0V8J7T1"/>
<evidence type="ECO:0000313" key="7">
    <source>
        <dbReference type="Proteomes" id="UP000054099"/>
    </source>
</evidence>
<dbReference type="PROSITE" id="PS50977">
    <property type="entry name" value="HTH_TETR_2"/>
    <property type="match status" value="1"/>
</dbReference>
<keyword evidence="3" id="KW-0804">Transcription</keyword>
<dbReference type="GO" id="GO:0003677">
    <property type="term" value="F:DNA binding"/>
    <property type="evidence" value="ECO:0007669"/>
    <property type="project" value="UniProtKB-UniRule"/>
</dbReference>
<dbReference type="Gene3D" id="1.10.357.10">
    <property type="entry name" value="Tetracycline Repressor, domain 2"/>
    <property type="match status" value="1"/>
</dbReference>
<dbReference type="PANTHER" id="PTHR47506">
    <property type="entry name" value="TRANSCRIPTIONAL REGULATORY PROTEIN"/>
    <property type="match status" value="1"/>
</dbReference>
<dbReference type="Pfam" id="PF21993">
    <property type="entry name" value="TetR_C_13_2"/>
    <property type="match status" value="1"/>
</dbReference>
<reference evidence="6 7" key="1">
    <citation type="journal article" date="2014" name="Antonie Van Leeuwenhoek">
        <title>Fictibacillus enclensis sp. nov., isolated from marine sediment.</title>
        <authorList>
            <person name="Dastager S.G."/>
            <person name="Mawlankar R."/>
            <person name="Srinivasan K."/>
            <person name="Tang S.K."/>
            <person name="Lee J.C."/>
            <person name="Ramana V.V."/>
            <person name="Shouche Y.S."/>
        </authorList>
    </citation>
    <scope>NUCLEOTIDE SEQUENCE [LARGE SCALE GENOMIC DNA]</scope>
    <source>
        <strain evidence="6 7">NIO-1003</strain>
    </source>
</reference>